<organism evidence="2">
    <name type="scientific">uncultured Pseudonocardia sp</name>
    <dbReference type="NCBI Taxonomy" id="211455"/>
    <lineage>
        <taxon>Bacteria</taxon>
        <taxon>Bacillati</taxon>
        <taxon>Actinomycetota</taxon>
        <taxon>Actinomycetes</taxon>
        <taxon>Pseudonocardiales</taxon>
        <taxon>Pseudonocardiaceae</taxon>
        <taxon>Pseudonocardia</taxon>
        <taxon>environmental samples</taxon>
    </lineage>
</organism>
<proteinExistence type="predicted"/>
<gene>
    <name evidence="2" type="ORF">AVDCRST_MAG66-1514</name>
</gene>
<sequence>MAPAEALGAGRGAHPGRAGTRGDRLRERSATVRSAGAGAGARGGRPAARRGRAFRAGAAGHGSVAGHAPGGRRGGRTGAAFRAGPSGFRSPSPDSRGIPTASAVHERERCMRTTPPTMFHVERERARPPLPGADAARAGRRCVYTRTTTRRPRTGDAAPRRCSTWNTLRSSGPGTAG</sequence>
<protein>
    <submittedName>
        <fullName evidence="2">Uncharacterized protein</fullName>
    </submittedName>
</protein>
<evidence type="ECO:0000256" key="1">
    <source>
        <dbReference type="SAM" id="MobiDB-lite"/>
    </source>
</evidence>
<feature type="region of interest" description="Disordered" evidence="1">
    <location>
        <begin position="1"/>
        <end position="105"/>
    </location>
</feature>
<feature type="compositionally biased region" description="Low complexity" evidence="1">
    <location>
        <begin position="54"/>
        <end position="67"/>
    </location>
</feature>
<accession>A0A6J4P2M0</accession>
<reference evidence="2" key="1">
    <citation type="submission" date="2020-02" db="EMBL/GenBank/DDBJ databases">
        <authorList>
            <person name="Meier V. D."/>
        </authorList>
    </citation>
    <scope>NUCLEOTIDE SEQUENCE</scope>
    <source>
        <strain evidence="2">AVDCRST_MAG66</strain>
    </source>
</reference>
<name>A0A6J4P2M0_9PSEU</name>
<feature type="region of interest" description="Disordered" evidence="1">
    <location>
        <begin position="123"/>
        <end position="177"/>
    </location>
</feature>
<dbReference type="EMBL" id="CADCUS010000225">
    <property type="protein sequence ID" value="CAA9401949.1"/>
    <property type="molecule type" value="Genomic_DNA"/>
</dbReference>
<dbReference type="AlphaFoldDB" id="A0A6J4P2M0"/>
<feature type="compositionally biased region" description="Polar residues" evidence="1">
    <location>
        <begin position="163"/>
        <end position="177"/>
    </location>
</feature>
<feature type="compositionally biased region" description="Basic and acidic residues" evidence="1">
    <location>
        <begin position="20"/>
        <end position="30"/>
    </location>
</feature>
<evidence type="ECO:0000313" key="2">
    <source>
        <dbReference type="EMBL" id="CAA9401949.1"/>
    </source>
</evidence>